<feature type="domain" description="Rab-GAP TBC" evidence="3">
    <location>
        <begin position="254"/>
        <end position="461"/>
    </location>
</feature>
<dbReference type="Proteomes" id="UP000663845">
    <property type="component" value="Unassembled WGS sequence"/>
</dbReference>
<dbReference type="InterPro" id="IPR000195">
    <property type="entry name" value="Rab-GAP-TBC_dom"/>
</dbReference>
<evidence type="ECO:0000256" key="2">
    <source>
        <dbReference type="SAM" id="MobiDB-lite"/>
    </source>
</evidence>
<evidence type="ECO:0000313" key="5">
    <source>
        <dbReference type="EMBL" id="CAF3698710.1"/>
    </source>
</evidence>
<reference evidence="4" key="1">
    <citation type="submission" date="2021-02" db="EMBL/GenBank/DDBJ databases">
        <authorList>
            <person name="Nowell W R."/>
        </authorList>
    </citation>
    <scope>NUCLEOTIDE SEQUENCE</scope>
</reference>
<feature type="region of interest" description="Disordered" evidence="2">
    <location>
        <begin position="1"/>
        <end position="21"/>
    </location>
</feature>
<protein>
    <recommendedName>
        <fullName evidence="3">Rab-GAP TBC domain-containing protein</fullName>
    </recommendedName>
</protein>
<dbReference type="Gene3D" id="1.10.8.270">
    <property type="entry name" value="putative rabgap domain of human tbc1 domain family member 14 like domains"/>
    <property type="match status" value="1"/>
</dbReference>
<dbReference type="PROSITE" id="PS50086">
    <property type="entry name" value="TBC_RABGAP"/>
    <property type="match status" value="1"/>
</dbReference>
<gene>
    <name evidence="4" type="ORF">JYZ213_LOCUS41865</name>
    <name evidence="5" type="ORF">OXD698_LOCUS12126</name>
</gene>
<keyword evidence="1" id="KW-0343">GTPase activation</keyword>
<dbReference type="Proteomes" id="UP000663844">
    <property type="component" value="Unassembled WGS sequence"/>
</dbReference>
<dbReference type="AlphaFoldDB" id="A0A815R5E3"/>
<proteinExistence type="predicted"/>
<dbReference type="PANTHER" id="PTHR22957">
    <property type="entry name" value="TBC1 DOMAIN FAMILY MEMBER GTPASE-ACTIVATING PROTEIN"/>
    <property type="match status" value="1"/>
</dbReference>
<dbReference type="SUPFAM" id="SSF47923">
    <property type="entry name" value="Ypt/Rab-GAP domain of gyp1p"/>
    <property type="match status" value="2"/>
</dbReference>
<dbReference type="EMBL" id="CAJOAZ010000698">
    <property type="protein sequence ID" value="CAF3698710.1"/>
    <property type="molecule type" value="Genomic_DNA"/>
</dbReference>
<evidence type="ECO:0000313" key="6">
    <source>
        <dbReference type="Proteomes" id="UP000663845"/>
    </source>
</evidence>
<comment type="caution">
    <text evidence="4">The sequence shown here is derived from an EMBL/GenBank/DDBJ whole genome shotgun (WGS) entry which is preliminary data.</text>
</comment>
<dbReference type="InterPro" id="IPR035969">
    <property type="entry name" value="Rab-GAP_TBC_sf"/>
</dbReference>
<dbReference type="EMBL" id="CAJNOG010001800">
    <property type="protein sequence ID" value="CAF1471975.1"/>
    <property type="molecule type" value="Genomic_DNA"/>
</dbReference>
<dbReference type="GO" id="GO:0005096">
    <property type="term" value="F:GTPase activator activity"/>
    <property type="evidence" value="ECO:0007669"/>
    <property type="project" value="UniProtKB-KW"/>
</dbReference>
<name>A0A815R5E3_9BILA</name>
<accession>A0A815R5E3</accession>
<feature type="region of interest" description="Disordered" evidence="2">
    <location>
        <begin position="504"/>
        <end position="527"/>
    </location>
</feature>
<organism evidence="4 6">
    <name type="scientific">Adineta steineri</name>
    <dbReference type="NCBI Taxonomy" id="433720"/>
    <lineage>
        <taxon>Eukaryota</taxon>
        <taxon>Metazoa</taxon>
        <taxon>Spiralia</taxon>
        <taxon>Gnathifera</taxon>
        <taxon>Rotifera</taxon>
        <taxon>Eurotatoria</taxon>
        <taxon>Bdelloidea</taxon>
        <taxon>Adinetida</taxon>
        <taxon>Adinetidae</taxon>
        <taxon>Adineta</taxon>
    </lineage>
</organism>
<dbReference type="SMART" id="SM00164">
    <property type="entry name" value="TBC"/>
    <property type="match status" value="1"/>
</dbReference>
<dbReference type="Pfam" id="PF00566">
    <property type="entry name" value="RabGAP-TBC"/>
    <property type="match status" value="1"/>
</dbReference>
<sequence length="658" mass="76814">MSPPNENKMLTSHSPTSSSMITDDYSTCNSSDEVISKLHYRQLQQDYRLPNIIIFTISLNECNSCLSKKKFSVDIQLLSYSFLVRLINRTFNLRSNFTLMAKETSSLKCNFPVTDDFDVDGCIMSMSEDIEDDNKQQQQSILEFIVYKYPRTKDQIQYDSDDWCVVDDNCTNLTDKDDNFEIIPIRNDSILVTIKAKDHRQETFLQKATGWLHGSVHSSSNNSVTKKEFLQMLDPTTGRLLDEQAFRQRIFDNGCDESIRKIVWCYLLRVFNESMTNEDKTEYTMKAKERYNEMKQAWQTRFKQEDSEIILLDNLIQKDVKRTDRSVKFFDDKENLSCQKLLNILMTYSIYHPEPGYVQGMNDMAAPILYVIRDEALAYACFCALMRYMSPLFHRNGIAMNRRLDLLRKTVQAIDNELWTKIEQCDIGNLMFAYRWLLLDCKREFPFKDIFRVLETLWASLPIDRFESNNDNTFSDRDDLCPSSLCSQYRSSIVSSMSNTFLSSSSCSPTLDDTRSQHSSLDGGDSGYRDEQIPGIFDFNLRLQKLDNPTYLTTQTNSYPTSSISLGKWLTHFSSIDNDEYYSDMFTIFLCVALLEQNRTSIIQMSPLNTDDDDFIGSYFTRLVRQHDARHALQLARNYHRQYVLFQMRIKQLLLTEN</sequence>
<dbReference type="PANTHER" id="PTHR22957:SF333">
    <property type="entry name" value="TBC1 DOMAIN FAMILY MEMBER 25"/>
    <property type="match status" value="1"/>
</dbReference>
<evidence type="ECO:0000313" key="4">
    <source>
        <dbReference type="EMBL" id="CAF1471975.1"/>
    </source>
</evidence>
<evidence type="ECO:0000259" key="3">
    <source>
        <dbReference type="PROSITE" id="PS50086"/>
    </source>
</evidence>
<dbReference type="Gene3D" id="1.10.472.80">
    <property type="entry name" value="Ypt/Rab-GAP domain of gyp1p, domain 3"/>
    <property type="match status" value="1"/>
</dbReference>
<evidence type="ECO:0000256" key="1">
    <source>
        <dbReference type="ARBA" id="ARBA00022468"/>
    </source>
</evidence>